<evidence type="ECO:0000256" key="4">
    <source>
        <dbReference type="ARBA" id="ARBA00025742"/>
    </source>
</evidence>
<dbReference type="InterPro" id="IPR029052">
    <property type="entry name" value="Metallo-depent_PP-like"/>
</dbReference>
<dbReference type="InterPro" id="IPR004843">
    <property type="entry name" value="Calcineurin-like_PHP"/>
</dbReference>
<keyword evidence="2" id="KW-0378">Hydrolase</keyword>
<dbReference type="Pfam" id="PF00149">
    <property type="entry name" value="Metallophos"/>
    <property type="match status" value="2"/>
</dbReference>
<dbReference type="GO" id="GO:0046872">
    <property type="term" value="F:metal ion binding"/>
    <property type="evidence" value="ECO:0007669"/>
    <property type="project" value="UniProtKB-KW"/>
</dbReference>
<evidence type="ECO:0000256" key="3">
    <source>
        <dbReference type="ARBA" id="ARBA00023004"/>
    </source>
</evidence>
<comment type="caution">
    <text evidence="6">The sequence shown here is derived from an EMBL/GenBank/DDBJ whole genome shotgun (WGS) entry which is preliminary data.</text>
</comment>
<dbReference type="AlphaFoldDB" id="A0A158KCR3"/>
<comment type="similarity">
    <text evidence="4">Belongs to the cyclic nucleotide phosphodiesterase class-III family.</text>
</comment>
<evidence type="ECO:0000313" key="6">
    <source>
        <dbReference type="EMBL" id="SAL78835.1"/>
    </source>
</evidence>
<keyword evidence="3" id="KW-0408">Iron</keyword>
<keyword evidence="1" id="KW-0479">Metal-binding</keyword>
<keyword evidence="7" id="KW-1185">Reference proteome</keyword>
<protein>
    <submittedName>
        <fullName evidence="6">Calcineurin-like phosphoesterase</fullName>
    </submittedName>
</protein>
<feature type="domain" description="Calcineurin-like phosphoesterase" evidence="5">
    <location>
        <begin position="403"/>
        <end position="623"/>
    </location>
</feature>
<evidence type="ECO:0000313" key="7">
    <source>
        <dbReference type="Proteomes" id="UP000054717"/>
    </source>
</evidence>
<accession>A0A158KCR3</accession>
<evidence type="ECO:0000256" key="2">
    <source>
        <dbReference type="ARBA" id="ARBA00022801"/>
    </source>
</evidence>
<dbReference type="InterPro" id="IPR050884">
    <property type="entry name" value="CNP_phosphodiesterase-III"/>
</dbReference>
<feature type="domain" description="Calcineurin-like phosphoesterase" evidence="5">
    <location>
        <begin position="4"/>
        <end position="248"/>
    </location>
</feature>
<reference evidence="6" key="1">
    <citation type="submission" date="2016-01" db="EMBL/GenBank/DDBJ databases">
        <authorList>
            <person name="Peeters Charlotte."/>
        </authorList>
    </citation>
    <scope>NUCLEOTIDE SEQUENCE</scope>
    <source>
        <strain evidence="6">LMG 22936</strain>
    </source>
</reference>
<dbReference type="PANTHER" id="PTHR42988">
    <property type="entry name" value="PHOSPHOHYDROLASE"/>
    <property type="match status" value="1"/>
</dbReference>
<dbReference type="Proteomes" id="UP000054717">
    <property type="component" value="Unassembled WGS sequence"/>
</dbReference>
<evidence type="ECO:0000259" key="5">
    <source>
        <dbReference type="Pfam" id="PF00149"/>
    </source>
</evidence>
<dbReference type="RefSeq" id="WP_087633627.1">
    <property type="nucleotide sequence ID" value="NZ_FCNZ02000045.1"/>
</dbReference>
<name>A0A158KCR3_9BURK</name>
<gene>
    <name evidence="6" type="ORF">AWB66_05925</name>
</gene>
<dbReference type="Gene3D" id="3.60.21.10">
    <property type="match status" value="2"/>
</dbReference>
<evidence type="ECO:0000256" key="1">
    <source>
        <dbReference type="ARBA" id="ARBA00022723"/>
    </source>
</evidence>
<dbReference type="EMBL" id="FCNZ02000045">
    <property type="protein sequence ID" value="SAL78835.1"/>
    <property type="molecule type" value="Genomic_DNA"/>
</dbReference>
<dbReference type="STRING" id="326475.AWB66_05925"/>
<dbReference type="PANTHER" id="PTHR42988:SF2">
    <property type="entry name" value="CYCLIC NUCLEOTIDE PHOSPHODIESTERASE CBUA0032-RELATED"/>
    <property type="match status" value="1"/>
</dbReference>
<organism evidence="6 7">
    <name type="scientific">Caballeronia telluris</name>
    <dbReference type="NCBI Taxonomy" id="326475"/>
    <lineage>
        <taxon>Bacteria</taxon>
        <taxon>Pseudomonadati</taxon>
        <taxon>Pseudomonadota</taxon>
        <taxon>Betaproteobacteria</taxon>
        <taxon>Burkholderiales</taxon>
        <taxon>Burkholderiaceae</taxon>
        <taxon>Caballeronia</taxon>
    </lineage>
</organism>
<sequence length="1088" mass="121963">MPINIAHLSDIHFRRDENPIGNDPNANMRKELLLDLLELTAAQGKLDAIIVSGDISYNGMKEEFIEADAWLQQVCRETGCPTSNVYLCPGNHDVSWEVLKRNPLLEAAHNSIRSKTNNELRNAELLSLLTGETGKAFYSPLDNFNEFAQKYECVFKGTKSNYAWNKQLSLDDGSLLRIRGLNSAILSGRQDKEGQLFLGRDAWTIGREHGVEYLVFAHHPPKWLLDGPEMDNELETMARLQLYGHEHNARILTGTRSVKVFAGSVNPHRLERNWLPGYNFIKISVVTRGAERRMNIRIFAREWQQVTPQQFKAYAGAEKDGSHETSIPLRPWSPPVERGTKDLTAPHLKMPQDFPVSHRTATRNEIEVDGVLDNEAETIERCSENDSDRPGAVVDNALDTAYRVVHLSDLHLGVSDPKGVWNSLADYIKALNPDLAVITGDVVHSATTENLDFASSALNALGVEYRLCPGNTDHIIPKVPSRKSTSRREKASKVPTVKPAKTFDDVFEDHLLSGAEYSTSKKPGNTWKLAFLSVDTGGTDLGETRGEITKFQRNALVNSAKTVEKEADICIVLQHHQLLPVSILTEDGPQAWNSHQTMDNVGPVLETLANSNVNLVLHGHEHRAFAAKYSTMNRKRSDVTIVGAGSATGLTGGEGFRLEEASFNLLEFCDDGSILLEEHSGKSGSWRVKEGSSYELFSARDIQKIRQKRASEVVNTPAMRITKWFEFLENRDIRVSEVRAACDLSSREFIYSAFNSTGTPECERFEVTWSDGHIQRLPVSFENVRDHTYQFEVRLPRAPSSVRSIRVDTLWRRGGLLTVDDWDVMKFAGRVLGDQRDNYKEFASHVVREPLQELVLILQLPPQIAPSRDEVGVTVKAVPEAQGKIDYTSLREDLKAREIGKGRYILSVPYPYTDTVFGLSWVLPAREKKPLSWVSGVHAAKKGIKELFRNRLPEGLSNFCNIEVFESVRDQNQFHWRIVSDGGSVNGSNDMDAAVRDVAHQSIYLDCWWGNVGISNREARRASRGDLEGTEVAAISIPIIPRGVDHIGEPPLMVRLGYAEFDYRGSEEDMRVAVLRAADVFFNAIDNH</sequence>
<dbReference type="SUPFAM" id="SSF56300">
    <property type="entry name" value="Metallo-dependent phosphatases"/>
    <property type="match status" value="2"/>
</dbReference>
<proteinExistence type="inferred from homology"/>
<dbReference type="GO" id="GO:0016787">
    <property type="term" value="F:hydrolase activity"/>
    <property type="evidence" value="ECO:0007669"/>
    <property type="project" value="UniProtKB-KW"/>
</dbReference>